<keyword evidence="2" id="KW-1185">Reference proteome</keyword>
<gene>
    <name evidence="1" type="ORF">BGZ97_011152</name>
</gene>
<dbReference type="AlphaFoldDB" id="A0A9P6QNR0"/>
<reference evidence="1" key="1">
    <citation type="journal article" date="2020" name="Fungal Divers.">
        <title>Resolving the Mortierellaceae phylogeny through synthesis of multi-gene phylogenetics and phylogenomics.</title>
        <authorList>
            <person name="Vandepol N."/>
            <person name="Liber J."/>
            <person name="Desiro A."/>
            <person name="Na H."/>
            <person name="Kennedy M."/>
            <person name="Barry K."/>
            <person name="Grigoriev I.V."/>
            <person name="Miller A.N."/>
            <person name="O'Donnell K."/>
            <person name="Stajich J.E."/>
            <person name="Bonito G."/>
        </authorList>
    </citation>
    <scope>NUCLEOTIDE SEQUENCE</scope>
    <source>
        <strain evidence="1">NVP60</strain>
    </source>
</reference>
<proteinExistence type="predicted"/>
<feature type="non-terminal residue" evidence="1">
    <location>
        <position position="1"/>
    </location>
</feature>
<feature type="non-terminal residue" evidence="1">
    <location>
        <position position="141"/>
    </location>
</feature>
<name>A0A9P6QNR0_9FUNG</name>
<sequence>AAHPEDLYVVSGDSDMITFKSIPRFIYPLGKLREMTVIEKADLLRVMELPSDNHLLLAAIVAGNDYTSGVPYYGLSRSCDIIQSMDLPLNDIESFRLYVQEYLVRVHREILAKKRTRRNRHRMDIQLAVGVEDFEHALRAF</sequence>
<protein>
    <submittedName>
        <fullName evidence="1">Uncharacterized protein</fullName>
    </submittedName>
</protein>
<evidence type="ECO:0000313" key="2">
    <source>
        <dbReference type="Proteomes" id="UP000823405"/>
    </source>
</evidence>
<accession>A0A9P6QNR0</accession>
<comment type="caution">
    <text evidence="1">The sequence shown here is derived from an EMBL/GenBank/DDBJ whole genome shotgun (WGS) entry which is preliminary data.</text>
</comment>
<organism evidence="1 2">
    <name type="scientific">Linnemannia gamsii</name>
    <dbReference type="NCBI Taxonomy" id="64522"/>
    <lineage>
        <taxon>Eukaryota</taxon>
        <taxon>Fungi</taxon>
        <taxon>Fungi incertae sedis</taxon>
        <taxon>Mucoromycota</taxon>
        <taxon>Mortierellomycotina</taxon>
        <taxon>Mortierellomycetes</taxon>
        <taxon>Mortierellales</taxon>
        <taxon>Mortierellaceae</taxon>
        <taxon>Linnemannia</taxon>
    </lineage>
</organism>
<dbReference type="OrthoDB" id="2449149at2759"/>
<dbReference type="EMBL" id="JAAAIN010006102">
    <property type="protein sequence ID" value="KAG0271856.1"/>
    <property type="molecule type" value="Genomic_DNA"/>
</dbReference>
<evidence type="ECO:0000313" key="1">
    <source>
        <dbReference type="EMBL" id="KAG0271856.1"/>
    </source>
</evidence>
<dbReference type="Proteomes" id="UP000823405">
    <property type="component" value="Unassembled WGS sequence"/>
</dbReference>